<dbReference type="Proteomes" id="UP001589747">
    <property type="component" value="Unassembled WGS sequence"/>
</dbReference>
<proteinExistence type="predicted"/>
<comment type="caution">
    <text evidence="1">The sequence shown here is derived from an EMBL/GenBank/DDBJ whole genome shotgun (WGS) entry which is preliminary data.</text>
</comment>
<name>A0ABV5KID2_9BACL</name>
<protein>
    <submittedName>
        <fullName evidence="1">Uncharacterized protein</fullName>
    </submittedName>
</protein>
<gene>
    <name evidence="1" type="ORF">ACFFSY_03565</name>
</gene>
<sequence>MKIATWLKGMSGVFIVLPWPELVSIAFNRESGLASLSAVSEQMAAGSEDIAVSVSEMATIAEESLLKP</sequence>
<accession>A0ABV5KID2</accession>
<keyword evidence="2" id="KW-1185">Reference proteome</keyword>
<dbReference type="RefSeq" id="WP_377489989.1">
    <property type="nucleotide sequence ID" value="NZ_JBHMDO010000008.1"/>
</dbReference>
<evidence type="ECO:0000313" key="1">
    <source>
        <dbReference type="EMBL" id="MFB9324998.1"/>
    </source>
</evidence>
<organism evidence="1 2">
    <name type="scientific">Paenibacillus aurantiacus</name>
    <dbReference type="NCBI Taxonomy" id="1936118"/>
    <lineage>
        <taxon>Bacteria</taxon>
        <taxon>Bacillati</taxon>
        <taxon>Bacillota</taxon>
        <taxon>Bacilli</taxon>
        <taxon>Bacillales</taxon>
        <taxon>Paenibacillaceae</taxon>
        <taxon>Paenibacillus</taxon>
    </lineage>
</organism>
<reference evidence="1 2" key="1">
    <citation type="submission" date="2024-09" db="EMBL/GenBank/DDBJ databases">
        <authorList>
            <person name="Sun Q."/>
            <person name="Mori K."/>
        </authorList>
    </citation>
    <scope>NUCLEOTIDE SEQUENCE [LARGE SCALE GENOMIC DNA]</scope>
    <source>
        <strain evidence="1 2">TISTR 2452</strain>
    </source>
</reference>
<evidence type="ECO:0000313" key="2">
    <source>
        <dbReference type="Proteomes" id="UP001589747"/>
    </source>
</evidence>
<dbReference type="EMBL" id="JBHMDO010000008">
    <property type="protein sequence ID" value="MFB9324998.1"/>
    <property type="molecule type" value="Genomic_DNA"/>
</dbReference>